<evidence type="ECO:0000256" key="3">
    <source>
        <dbReference type="ARBA" id="ARBA00022723"/>
    </source>
</evidence>
<comment type="caution">
    <text evidence="8">Lacks conserved residue(s) required for the propagation of feature annotation.</text>
</comment>
<feature type="domain" description="NodB homology" evidence="11">
    <location>
        <begin position="135"/>
        <end position="328"/>
    </location>
</feature>
<keyword evidence="6" id="KW-0119">Carbohydrate metabolism</keyword>
<keyword evidence="4 9" id="KW-0732">Signal</keyword>
<keyword evidence="7" id="KW-0170">Cobalt</keyword>
<dbReference type="Gene3D" id="3.30.60.10">
    <property type="entry name" value="Endochitinase-like"/>
    <property type="match status" value="1"/>
</dbReference>
<evidence type="ECO:0000256" key="7">
    <source>
        <dbReference type="ARBA" id="ARBA00023285"/>
    </source>
</evidence>
<keyword evidence="2 8" id="KW-0147">Chitin-binding</keyword>
<dbReference type="GO" id="GO:0005975">
    <property type="term" value="P:carbohydrate metabolic process"/>
    <property type="evidence" value="ECO:0007669"/>
    <property type="project" value="InterPro"/>
</dbReference>
<dbReference type="SUPFAM" id="SSF57016">
    <property type="entry name" value="Plant lectins/antimicrobial peptides"/>
    <property type="match status" value="1"/>
</dbReference>
<dbReference type="Pfam" id="PF01522">
    <property type="entry name" value="Polysacc_deac_1"/>
    <property type="match status" value="1"/>
</dbReference>
<dbReference type="STRING" id="1051890.A0A3N4M1Z0"/>
<evidence type="ECO:0000259" key="10">
    <source>
        <dbReference type="PROSITE" id="PS50941"/>
    </source>
</evidence>
<reference evidence="12 13" key="1">
    <citation type="journal article" date="2018" name="Nat. Ecol. Evol.">
        <title>Pezizomycetes genomes reveal the molecular basis of ectomycorrhizal truffle lifestyle.</title>
        <authorList>
            <person name="Murat C."/>
            <person name="Payen T."/>
            <person name="Noel B."/>
            <person name="Kuo A."/>
            <person name="Morin E."/>
            <person name="Chen J."/>
            <person name="Kohler A."/>
            <person name="Krizsan K."/>
            <person name="Balestrini R."/>
            <person name="Da Silva C."/>
            <person name="Montanini B."/>
            <person name="Hainaut M."/>
            <person name="Levati E."/>
            <person name="Barry K.W."/>
            <person name="Belfiori B."/>
            <person name="Cichocki N."/>
            <person name="Clum A."/>
            <person name="Dockter R.B."/>
            <person name="Fauchery L."/>
            <person name="Guy J."/>
            <person name="Iotti M."/>
            <person name="Le Tacon F."/>
            <person name="Lindquist E.A."/>
            <person name="Lipzen A."/>
            <person name="Malagnac F."/>
            <person name="Mello A."/>
            <person name="Molinier V."/>
            <person name="Miyauchi S."/>
            <person name="Poulain J."/>
            <person name="Riccioni C."/>
            <person name="Rubini A."/>
            <person name="Sitrit Y."/>
            <person name="Splivallo R."/>
            <person name="Traeger S."/>
            <person name="Wang M."/>
            <person name="Zifcakova L."/>
            <person name="Wipf D."/>
            <person name="Zambonelli A."/>
            <person name="Paolocci F."/>
            <person name="Nowrousian M."/>
            <person name="Ottonello S."/>
            <person name="Baldrian P."/>
            <person name="Spatafora J.W."/>
            <person name="Henrissat B."/>
            <person name="Nagy L.G."/>
            <person name="Aury J.M."/>
            <person name="Wincker P."/>
            <person name="Grigoriev I.V."/>
            <person name="Bonfante P."/>
            <person name="Martin F.M."/>
        </authorList>
    </citation>
    <scope>NUCLEOTIDE SEQUENCE [LARGE SCALE GENOMIC DNA]</scope>
    <source>
        <strain evidence="12 13">ATCC MYA-4762</strain>
    </source>
</reference>
<dbReference type="Proteomes" id="UP000267821">
    <property type="component" value="Unassembled WGS sequence"/>
</dbReference>
<dbReference type="SMART" id="SM00270">
    <property type="entry name" value="ChtBD1"/>
    <property type="match status" value="1"/>
</dbReference>
<organism evidence="12 13">
    <name type="scientific">Terfezia boudieri ATCC MYA-4762</name>
    <dbReference type="NCBI Taxonomy" id="1051890"/>
    <lineage>
        <taxon>Eukaryota</taxon>
        <taxon>Fungi</taxon>
        <taxon>Dikarya</taxon>
        <taxon>Ascomycota</taxon>
        <taxon>Pezizomycotina</taxon>
        <taxon>Pezizomycetes</taxon>
        <taxon>Pezizales</taxon>
        <taxon>Pezizaceae</taxon>
        <taxon>Terfezia</taxon>
    </lineage>
</organism>
<dbReference type="InterPro" id="IPR001002">
    <property type="entry name" value="Chitin-bd_1"/>
</dbReference>
<gene>
    <name evidence="12" type="ORF">L211DRAFT_881958</name>
</gene>
<dbReference type="InParanoid" id="A0A3N4M1Z0"/>
<dbReference type="PANTHER" id="PTHR46471">
    <property type="entry name" value="CHITIN DEACETYLASE"/>
    <property type="match status" value="1"/>
</dbReference>
<dbReference type="OrthoDB" id="2125469at2759"/>
<evidence type="ECO:0000313" key="12">
    <source>
        <dbReference type="EMBL" id="RPB29173.1"/>
    </source>
</evidence>
<dbReference type="InterPro" id="IPR011330">
    <property type="entry name" value="Glyco_hydro/deAcase_b/a-brl"/>
</dbReference>
<evidence type="ECO:0000313" key="13">
    <source>
        <dbReference type="Proteomes" id="UP000267821"/>
    </source>
</evidence>
<feature type="signal peptide" evidence="9">
    <location>
        <begin position="1"/>
        <end position="20"/>
    </location>
</feature>
<evidence type="ECO:0000256" key="5">
    <source>
        <dbReference type="ARBA" id="ARBA00022801"/>
    </source>
</evidence>
<dbReference type="PROSITE" id="PS51677">
    <property type="entry name" value="NODB"/>
    <property type="match status" value="1"/>
</dbReference>
<dbReference type="GO" id="GO:0016810">
    <property type="term" value="F:hydrolase activity, acting on carbon-nitrogen (but not peptide) bonds"/>
    <property type="evidence" value="ECO:0007669"/>
    <property type="project" value="InterPro"/>
</dbReference>
<evidence type="ECO:0000256" key="6">
    <source>
        <dbReference type="ARBA" id="ARBA00023277"/>
    </source>
</evidence>
<dbReference type="PROSITE" id="PS50941">
    <property type="entry name" value="CHIT_BIND_I_2"/>
    <property type="match status" value="1"/>
</dbReference>
<dbReference type="PANTHER" id="PTHR46471:SF9">
    <property type="entry name" value="CHITIN DEACETYLASE"/>
    <property type="match status" value="1"/>
</dbReference>
<keyword evidence="3" id="KW-0479">Metal-binding</keyword>
<evidence type="ECO:0000256" key="9">
    <source>
        <dbReference type="SAM" id="SignalP"/>
    </source>
</evidence>
<evidence type="ECO:0000259" key="11">
    <source>
        <dbReference type="PROSITE" id="PS51677"/>
    </source>
</evidence>
<dbReference type="GO" id="GO:0046872">
    <property type="term" value="F:metal ion binding"/>
    <property type="evidence" value="ECO:0007669"/>
    <property type="project" value="UniProtKB-KW"/>
</dbReference>
<feature type="domain" description="Chitin-binding type-1" evidence="10">
    <location>
        <begin position="48"/>
        <end position="98"/>
    </location>
</feature>
<dbReference type="InterPro" id="IPR002509">
    <property type="entry name" value="NODB_dom"/>
</dbReference>
<keyword evidence="8" id="KW-1015">Disulfide bond</keyword>
<sequence length="346" mass="36906">MKYTLAASTVLILFAATAIGIPQPIAKTQPAPPQSGPNVFARQAVTTDGTCGTKEAGADKGFRCPEAQDKCCSQWGWCGDTAEHCGTGCQSAYGSCTGGTISPPTTTSQPLPSGTRPKLGNVPYGVTLSACTVPGTVALTFDDGPYIYTQRLLDILNGRGVKATFFFNGDNWGPAITVDSDAQQVIRNTYNTGHQIASHTWSHPDLDTLSADGIQSQMNELESALLNIIGRYPTYMRPPYLNCGASCLSTLNTLGYHVINTNLDTKDWQFNTPSTNWQAQQIFSNVISSTSGSSGSWNVLAHSVHETSVDLLAGYMIDAAIAQGYKLVTVGECLGDPPANWYRTTL</sequence>
<dbReference type="CDD" id="cd00035">
    <property type="entry name" value="ChtBD1"/>
    <property type="match status" value="1"/>
</dbReference>
<dbReference type="FunCoup" id="A0A3N4M1Z0">
    <property type="interactions" value="34"/>
</dbReference>
<keyword evidence="13" id="KW-1185">Reference proteome</keyword>
<evidence type="ECO:0000256" key="8">
    <source>
        <dbReference type="PROSITE-ProRule" id="PRU00261"/>
    </source>
</evidence>
<accession>A0A3N4M1Z0</accession>
<dbReference type="CDD" id="cd10951">
    <property type="entry name" value="CE4_ClCDA_like"/>
    <property type="match status" value="1"/>
</dbReference>
<name>A0A3N4M1Z0_9PEZI</name>
<evidence type="ECO:0000256" key="4">
    <source>
        <dbReference type="ARBA" id="ARBA00022729"/>
    </source>
</evidence>
<proteinExistence type="predicted"/>
<evidence type="ECO:0000256" key="1">
    <source>
        <dbReference type="ARBA" id="ARBA00001941"/>
    </source>
</evidence>
<dbReference type="InterPro" id="IPR036861">
    <property type="entry name" value="Endochitinase-like_sf"/>
</dbReference>
<comment type="cofactor">
    <cofactor evidence="1">
        <name>Co(2+)</name>
        <dbReference type="ChEBI" id="CHEBI:48828"/>
    </cofactor>
</comment>
<feature type="disulfide bond" evidence="8">
    <location>
        <begin position="71"/>
        <end position="85"/>
    </location>
</feature>
<feature type="chain" id="PRO_5018155206" evidence="9">
    <location>
        <begin position="21"/>
        <end position="346"/>
    </location>
</feature>
<dbReference type="AlphaFoldDB" id="A0A3N4M1Z0"/>
<protein>
    <submittedName>
        <fullName evidence="12">Glycoside hydrolase/deacetylase</fullName>
    </submittedName>
</protein>
<evidence type="ECO:0000256" key="2">
    <source>
        <dbReference type="ARBA" id="ARBA00022669"/>
    </source>
</evidence>
<keyword evidence="5 12" id="KW-0378">Hydrolase</keyword>
<dbReference type="Pfam" id="PF00187">
    <property type="entry name" value="Chitin_bind_1"/>
    <property type="match status" value="1"/>
</dbReference>
<dbReference type="Gene3D" id="3.20.20.370">
    <property type="entry name" value="Glycoside hydrolase/deacetylase"/>
    <property type="match status" value="1"/>
</dbReference>
<dbReference type="EMBL" id="ML121528">
    <property type="protein sequence ID" value="RPB29173.1"/>
    <property type="molecule type" value="Genomic_DNA"/>
</dbReference>
<dbReference type="SUPFAM" id="SSF88713">
    <property type="entry name" value="Glycoside hydrolase/deacetylase"/>
    <property type="match status" value="1"/>
</dbReference>
<dbReference type="GO" id="GO:0008061">
    <property type="term" value="F:chitin binding"/>
    <property type="evidence" value="ECO:0007669"/>
    <property type="project" value="UniProtKB-UniRule"/>
</dbReference>